<name>A0A1A3KRA1_MYCAS</name>
<organism evidence="2 3">
    <name type="scientific">Mycobacterium asiaticum</name>
    <dbReference type="NCBI Taxonomy" id="1790"/>
    <lineage>
        <taxon>Bacteria</taxon>
        <taxon>Bacillati</taxon>
        <taxon>Actinomycetota</taxon>
        <taxon>Actinomycetes</taxon>
        <taxon>Mycobacteriales</taxon>
        <taxon>Mycobacteriaceae</taxon>
        <taxon>Mycobacterium</taxon>
    </lineage>
</organism>
<reference evidence="2 3" key="1">
    <citation type="submission" date="2016-06" db="EMBL/GenBank/DDBJ databases">
        <authorList>
            <person name="Kjaerup R.B."/>
            <person name="Dalgaard T.S."/>
            <person name="Juul-Madsen H.R."/>
        </authorList>
    </citation>
    <scope>NUCLEOTIDE SEQUENCE [LARGE SCALE GENOMIC DNA]</scope>
    <source>
        <strain evidence="2 3">1276495.2</strain>
    </source>
</reference>
<keyword evidence="1" id="KW-0472">Membrane</keyword>
<accession>A0A1A3KRA1</accession>
<gene>
    <name evidence="2" type="ORF">A5640_08970</name>
</gene>
<dbReference type="EMBL" id="LZLM01000053">
    <property type="protein sequence ID" value="OBJ86903.1"/>
    <property type="molecule type" value="Genomic_DNA"/>
</dbReference>
<comment type="caution">
    <text evidence="2">The sequence shown here is derived from an EMBL/GenBank/DDBJ whole genome shotgun (WGS) entry which is preliminary data.</text>
</comment>
<keyword evidence="1" id="KW-0812">Transmembrane</keyword>
<feature type="transmembrane region" description="Helical" evidence="1">
    <location>
        <begin position="44"/>
        <end position="67"/>
    </location>
</feature>
<evidence type="ECO:0000313" key="3">
    <source>
        <dbReference type="Proteomes" id="UP000093925"/>
    </source>
</evidence>
<dbReference type="AlphaFoldDB" id="A0A1A3KRA1"/>
<evidence type="ECO:0000313" key="2">
    <source>
        <dbReference type="EMBL" id="OBJ86903.1"/>
    </source>
</evidence>
<protein>
    <submittedName>
        <fullName evidence="2">Uncharacterized protein</fullName>
    </submittedName>
</protein>
<evidence type="ECO:0000256" key="1">
    <source>
        <dbReference type="SAM" id="Phobius"/>
    </source>
</evidence>
<keyword evidence="1" id="KW-1133">Transmembrane helix</keyword>
<proteinExistence type="predicted"/>
<feature type="transmembrane region" description="Helical" evidence="1">
    <location>
        <begin position="12"/>
        <end position="32"/>
    </location>
</feature>
<dbReference type="Proteomes" id="UP000093925">
    <property type="component" value="Unassembled WGS sequence"/>
</dbReference>
<sequence>MEKLVTQPRPPAVTAAVVLAVTVGGLSAAHLWGLLVLAAGLHAVFAPAVLASTTMFAVLDLVAAALIPTLTLMPSNSRSWSGHRQVAR</sequence>